<keyword evidence="9" id="KW-1185">Reference proteome</keyword>
<comment type="pathway">
    <text evidence="7">Cofactor biosynthesis; pyridoxine 5'-phosphate biosynthesis; pyridoxine 5'-phosphate from D-erythrose 4-phosphate: step 4/5.</text>
</comment>
<evidence type="ECO:0000256" key="2">
    <source>
        <dbReference type="ARBA" id="ARBA00022723"/>
    </source>
</evidence>
<comment type="similarity">
    <text evidence="7">Belongs to the PdxA family.</text>
</comment>
<dbReference type="Proteomes" id="UP000248795">
    <property type="component" value="Unassembled WGS sequence"/>
</dbReference>
<dbReference type="GO" id="GO:0005737">
    <property type="term" value="C:cytoplasm"/>
    <property type="evidence" value="ECO:0007669"/>
    <property type="project" value="UniProtKB-SubCell"/>
</dbReference>
<dbReference type="PANTHER" id="PTHR30004:SF6">
    <property type="entry name" value="D-THREONATE 4-PHOSPHATE DEHYDROGENASE"/>
    <property type="match status" value="1"/>
</dbReference>
<accession>A0A2W2BAU1</accession>
<proteinExistence type="inferred from homology"/>
<feature type="binding site" evidence="7">
    <location>
        <position position="134"/>
    </location>
    <ligand>
        <name>substrate</name>
    </ligand>
</feature>
<evidence type="ECO:0000256" key="6">
    <source>
        <dbReference type="ARBA" id="ARBA00023096"/>
    </source>
</evidence>
<name>A0A2W2BAU1_9HYPH</name>
<dbReference type="RefSeq" id="WP_111197526.1">
    <property type="nucleotide sequence ID" value="NZ_QKVK01000003.1"/>
</dbReference>
<comment type="miscellaneous">
    <text evidence="7">The active site is located at the dimer interface.</text>
</comment>
<feature type="binding site" evidence="7">
    <location>
        <position position="267"/>
    </location>
    <ligand>
        <name>a divalent metal cation</name>
        <dbReference type="ChEBI" id="CHEBI:60240"/>
        <note>ligand shared between dimeric partners</note>
    </ligand>
</feature>
<comment type="catalytic activity">
    <reaction evidence="7">
        <text>4-(phosphooxy)-L-threonine + NAD(+) = 3-amino-2-oxopropyl phosphate + CO2 + NADH</text>
        <dbReference type="Rhea" id="RHEA:32275"/>
        <dbReference type="ChEBI" id="CHEBI:16526"/>
        <dbReference type="ChEBI" id="CHEBI:57279"/>
        <dbReference type="ChEBI" id="CHEBI:57540"/>
        <dbReference type="ChEBI" id="CHEBI:57945"/>
        <dbReference type="ChEBI" id="CHEBI:58452"/>
        <dbReference type="EC" id="1.1.1.262"/>
    </reaction>
</comment>
<dbReference type="GO" id="GO:0050897">
    <property type="term" value="F:cobalt ion binding"/>
    <property type="evidence" value="ECO:0007669"/>
    <property type="project" value="UniProtKB-UniRule"/>
</dbReference>
<dbReference type="GO" id="GO:0000287">
    <property type="term" value="F:magnesium ion binding"/>
    <property type="evidence" value="ECO:0007669"/>
    <property type="project" value="UniProtKB-UniRule"/>
</dbReference>
<dbReference type="SUPFAM" id="SSF53659">
    <property type="entry name" value="Isocitrate/Isopropylmalate dehydrogenase-like"/>
    <property type="match status" value="1"/>
</dbReference>
<dbReference type="GO" id="GO:0051287">
    <property type="term" value="F:NAD binding"/>
    <property type="evidence" value="ECO:0007669"/>
    <property type="project" value="InterPro"/>
</dbReference>
<dbReference type="PANTHER" id="PTHR30004">
    <property type="entry name" value="4-HYDROXYTHREONINE-4-PHOSPHATE DEHYDROGENASE"/>
    <property type="match status" value="1"/>
</dbReference>
<comment type="function">
    <text evidence="7">Catalyzes the NAD(P)-dependent oxidation of 4-(phosphooxy)-L-threonine (HTP) into 2-amino-3-oxo-4-(phosphooxy)butyric acid which spontaneously decarboxylates to form 3-amino-2-oxopropyl phosphate (AHAP).</text>
</comment>
<protein>
    <recommendedName>
        <fullName evidence="7">4-hydroxythreonine-4-phosphate dehydrogenase</fullName>
        <ecNumber evidence="7">1.1.1.262</ecNumber>
    </recommendedName>
    <alternativeName>
        <fullName evidence="7">4-(phosphohydroxy)-L-threonine dehydrogenase</fullName>
    </alternativeName>
</protein>
<dbReference type="HAMAP" id="MF_00536">
    <property type="entry name" value="PdxA"/>
    <property type="match status" value="1"/>
</dbReference>
<evidence type="ECO:0000256" key="5">
    <source>
        <dbReference type="ARBA" id="ARBA00023027"/>
    </source>
</evidence>
<keyword evidence="4 7" id="KW-0560">Oxidoreductase</keyword>
<dbReference type="Pfam" id="PF04166">
    <property type="entry name" value="PdxA"/>
    <property type="match status" value="1"/>
</dbReference>
<keyword evidence="5 7" id="KW-0520">NAD</keyword>
<comment type="caution">
    <text evidence="8">The sequence shown here is derived from an EMBL/GenBank/DDBJ whole genome shotgun (WGS) entry which is preliminary data.</text>
</comment>
<feature type="binding site" evidence="7">
    <location>
        <position position="293"/>
    </location>
    <ligand>
        <name>substrate</name>
    </ligand>
</feature>
<comment type="subcellular location">
    <subcellularLocation>
        <location evidence="7">Cytoplasm</location>
    </subcellularLocation>
</comment>
<comment type="cofactor">
    <cofactor evidence="7">
        <name>Zn(2+)</name>
        <dbReference type="ChEBI" id="CHEBI:29105"/>
    </cofactor>
    <cofactor evidence="7">
        <name>Mg(2+)</name>
        <dbReference type="ChEBI" id="CHEBI:18420"/>
    </cofactor>
    <cofactor evidence="7">
        <name>Co(2+)</name>
        <dbReference type="ChEBI" id="CHEBI:48828"/>
    </cofactor>
    <text evidence="7">Binds 1 divalent metal cation per subunit. Can use ions such as Zn(2+), Mg(2+) or Co(2+).</text>
</comment>
<dbReference type="NCBIfam" id="NF003699">
    <property type="entry name" value="PRK05312.1"/>
    <property type="match status" value="1"/>
</dbReference>
<keyword evidence="7" id="KW-0170">Cobalt</keyword>
<dbReference type="InterPro" id="IPR037510">
    <property type="entry name" value="PdxA"/>
</dbReference>
<comment type="subunit">
    <text evidence="7">Homodimer.</text>
</comment>
<feature type="binding site" evidence="7">
    <location>
        <position position="212"/>
    </location>
    <ligand>
        <name>a divalent metal cation</name>
        <dbReference type="ChEBI" id="CHEBI:60240"/>
        <note>ligand shared between dimeric partners</note>
    </ligand>
</feature>
<dbReference type="UniPathway" id="UPA00244">
    <property type="reaction ID" value="UER00312"/>
</dbReference>
<sequence>MTAPLVLTSGEPAGIAPDITAAAWAALRHEPAATFALLGDAAYWRSRNPGLAVAEIASASEAPRVFASALPVLHRPLASHPRPGSIAADTAPQVIAAIDEAVAMAFRGEAGGIVTNPIQKEALYGAGFRHQGHTDYLAHLSARHGQPVQEVMMLVAEDLRAIPVTVHIPLKDVPAQLTREAILAQARVTARDLARYFGLTRPRLAFTGLNPHAGENGTMGREEITVIRPALDTLRAEGLDVIGPLSADTAFHAEARATYDAILCMYHDQALIPVKTLDFHGGINVSLGLPFIRTSPDHGTALGIAGTHSANPKSLIAAIRLAARMRKAAA</sequence>
<feature type="binding site" evidence="7">
    <location>
        <position position="275"/>
    </location>
    <ligand>
        <name>substrate</name>
    </ligand>
</feature>
<dbReference type="EMBL" id="QKVK01000003">
    <property type="protein sequence ID" value="PZF77228.1"/>
    <property type="molecule type" value="Genomic_DNA"/>
</dbReference>
<gene>
    <name evidence="7" type="primary">pdxA</name>
    <name evidence="8" type="ORF">DK847_07830</name>
</gene>
<dbReference type="AlphaFoldDB" id="A0A2W2BAU1"/>
<dbReference type="EC" id="1.1.1.262" evidence="7"/>
<dbReference type="GO" id="GO:0042823">
    <property type="term" value="P:pyridoxal phosphate biosynthetic process"/>
    <property type="evidence" value="ECO:0007669"/>
    <property type="project" value="UniProtKB-UniRule"/>
</dbReference>
<dbReference type="GO" id="GO:0050570">
    <property type="term" value="F:4-hydroxythreonine-4-phosphate dehydrogenase activity"/>
    <property type="evidence" value="ECO:0007669"/>
    <property type="project" value="UniProtKB-UniRule"/>
</dbReference>
<dbReference type="NCBIfam" id="TIGR00557">
    <property type="entry name" value="pdxA"/>
    <property type="match status" value="1"/>
</dbReference>
<dbReference type="GO" id="GO:0008615">
    <property type="term" value="P:pyridoxine biosynthetic process"/>
    <property type="evidence" value="ECO:0007669"/>
    <property type="project" value="UniProtKB-UniRule"/>
</dbReference>
<reference evidence="9" key="1">
    <citation type="submission" date="2018-06" db="EMBL/GenBank/DDBJ databases">
        <title>Aestuariibacter litoralis strain KCTC 52945T.</title>
        <authorList>
            <person name="Li X."/>
            <person name="Salam N."/>
            <person name="Li J.-L."/>
            <person name="Chen Y.-M."/>
            <person name="Yang Z.-W."/>
            <person name="Zhang L.-Y."/>
            <person name="Han M.-X."/>
            <person name="Xiao M."/>
            <person name="Li W.-J."/>
        </authorList>
    </citation>
    <scope>NUCLEOTIDE SEQUENCE [LARGE SCALE GENOMIC DNA]</scope>
    <source>
        <strain evidence="9">KCTC 52945</strain>
    </source>
</reference>
<evidence type="ECO:0000313" key="8">
    <source>
        <dbReference type="EMBL" id="PZF77228.1"/>
    </source>
</evidence>
<evidence type="ECO:0000256" key="4">
    <source>
        <dbReference type="ARBA" id="ARBA00023002"/>
    </source>
</evidence>
<keyword evidence="7" id="KW-0862">Zinc</keyword>
<dbReference type="Gene3D" id="3.40.718.10">
    <property type="entry name" value="Isopropylmalate Dehydrogenase"/>
    <property type="match status" value="1"/>
</dbReference>
<dbReference type="InterPro" id="IPR005255">
    <property type="entry name" value="PdxA_fam"/>
</dbReference>
<feature type="binding site" evidence="7">
    <location>
        <position position="133"/>
    </location>
    <ligand>
        <name>substrate</name>
    </ligand>
</feature>
<keyword evidence="3 7" id="KW-0521">NADP</keyword>
<evidence type="ECO:0000313" key="9">
    <source>
        <dbReference type="Proteomes" id="UP000248795"/>
    </source>
</evidence>
<evidence type="ECO:0000256" key="7">
    <source>
        <dbReference type="HAMAP-Rule" id="MF_00536"/>
    </source>
</evidence>
<keyword evidence="2 7" id="KW-0479">Metal-binding</keyword>
<evidence type="ECO:0000256" key="1">
    <source>
        <dbReference type="ARBA" id="ARBA00022490"/>
    </source>
</evidence>
<evidence type="ECO:0000256" key="3">
    <source>
        <dbReference type="ARBA" id="ARBA00022857"/>
    </source>
</evidence>
<keyword evidence="6 7" id="KW-0664">Pyridoxine biosynthesis</keyword>
<feature type="binding site" evidence="7">
    <location>
        <position position="284"/>
    </location>
    <ligand>
        <name>substrate</name>
    </ligand>
</feature>
<feature type="binding site" evidence="7">
    <location>
        <position position="167"/>
    </location>
    <ligand>
        <name>a divalent metal cation</name>
        <dbReference type="ChEBI" id="CHEBI:60240"/>
        <note>ligand shared between dimeric partners</note>
    </ligand>
</feature>
<keyword evidence="1 7" id="KW-0963">Cytoplasm</keyword>
<organism evidence="8 9">
    <name type="scientific">Aestuariivirga litoralis</name>
    <dbReference type="NCBI Taxonomy" id="2650924"/>
    <lineage>
        <taxon>Bacteria</taxon>
        <taxon>Pseudomonadati</taxon>
        <taxon>Pseudomonadota</taxon>
        <taxon>Alphaproteobacteria</taxon>
        <taxon>Hyphomicrobiales</taxon>
        <taxon>Aestuariivirgaceae</taxon>
        <taxon>Aestuariivirga</taxon>
    </lineage>
</organism>
<keyword evidence="7" id="KW-0460">Magnesium</keyword>
<dbReference type="GO" id="GO:0008270">
    <property type="term" value="F:zinc ion binding"/>
    <property type="evidence" value="ECO:0007669"/>
    <property type="project" value="UniProtKB-UniRule"/>
</dbReference>